<dbReference type="PANTHER" id="PTHR34959:SF4">
    <property type="entry name" value="PROTEIN LAZY 1"/>
    <property type="match status" value="1"/>
</dbReference>
<feature type="compositionally biased region" description="Basic residues" evidence="1">
    <location>
        <begin position="278"/>
        <end position="291"/>
    </location>
</feature>
<feature type="compositionally biased region" description="Low complexity" evidence="1">
    <location>
        <begin position="311"/>
        <end position="322"/>
    </location>
</feature>
<reference evidence="2 3" key="1">
    <citation type="journal article" date="2024" name="Plant J.">
        <title>Genome sequences and population genomics reveal climatic adaptation and genomic divergence between two closely related sweetgum species.</title>
        <authorList>
            <person name="Xu W.Q."/>
            <person name="Ren C.Q."/>
            <person name="Zhang X.Y."/>
            <person name="Comes H.P."/>
            <person name="Liu X.H."/>
            <person name="Li Y.G."/>
            <person name="Kettle C.J."/>
            <person name="Jalonen R."/>
            <person name="Gaisberger H."/>
            <person name="Ma Y.Z."/>
            <person name="Qiu Y.X."/>
        </authorList>
    </citation>
    <scope>NUCLEOTIDE SEQUENCE [LARGE SCALE GENOMIC DNA]</scope>
    <source>
        <strain evidence="2">Hangzhou</strain>
    </source>
</reference>
<comment type="caution">
    <text evidence="2">The sequence shown here is derived from an EMBL/GenBank/DDBJ whole genome shotgun (WGS) entry which is preliminary data.</text>
</comment>
<dbReference type="Proteomes" id="UP001415857">
    <property type="component" value="Unassembled WGS sequence"/>
</dbReference>
<accession>A0AAP0R7Q5</accession>
<name>A0AAP0R7Q5_LIQFO</name>
<organism evidence="2 3">
    <name type="scientific">Liquidambar formosana</name>
    <name type="common">Formosan gum</name>
    <dbReference type="NCBI Taxonomy" id="63359"/>
    <lineage>
        <taxon>Eukaryota</taxon>
        <taxon>Viridiplantae</taxon>
        <taxon>Streptophyta</taxon>
        <taxon>Embryophyta</taxon>
        <taxon>Tracheophyta</taxon>
        <taxon>Spermatophyta</taxon>
        <taxon>Magnoliopsida</taxon>
        <taxon>eudicotyledons</taxon>
        <taxon>Gunneridae</taxon>
        <taxon>Pentapetalae</taxon>
        <taxon>Saxifragales</taxon>
        <taxon>Altingiaceae</taxon>
        <taxon>Liquidambar</taxon>
    </lineage>
</organism>
<proteinExistence type="predicted"/>
<dbReference type="GO" id="GO:0009630">
    <property type="term" value="P:gravitropism"/>
    <property type="evidence" value="ECO:0007669"/>
    <property type="project" value="InterPro"/>
</dbReference>
<sequence length="391" mass="44002">MKVLSWMHHKLRQSSIEPFKDFTIGNCCTCLSVQPSLDDQLFYPNPSYDSRPLKQLQKECPESFPKLDVKREEDIEEESSNVKPELFHGFLAIGTLGFETIISEPETPMFTMSSQKITQKETEVTENELKLINDELEKFLEAEAKEEGYNESSGRNSIVSTITLSSKHMEESDAEEHGKMADCPLQGYLFGSSIELPDSMVVLKKEKASLGELFERTKTADKYSTVKNEGGNMQAKGKYISAVHLMKKMLKKLHASSKSSAATPAASGDAPDSVSTKSKLHKIQRIFHRKIHPESSTAAKEFKKSNKYEINNNPYNGGYHNGDSSLPNEDNRRFSQESMSKEGVKCHNTYSNLPQNGLSSSGSSENREHWITTDAECKYRCILHVPPLPWT</sequence>
<dbReference type="InterPro" id="IPR038928">
    <property type="entry name" value="LAZY1"/>
</dbReference>
<dbReference type="GO" id="GO:2000012">
    <property type="term" value="P:regulation of auxin polar transport"/>
    <property type="evidence" value="ECO:0007669"/>
    <property type="project" value="InterPro"/>
</dbReference>
<keyword evidence="3" id="KW-1185">Reference proteome</keyword>
<dbReference type="EMBL" id="JBBPBK010000013">
    <property type="protein sequence ID" value="KAK9272430.1"/>
    <property type="molecule type" value="Genomic_DNA"/>
</dbReference>
<evidence type="ECO:0000313" key="3">
    <source>
        <dbReference type="Proteomes" id="UP001415857"/>
    </source>
</evidence>
<dbReference type="PANTHER" id="PTHR34959">
    <property type="entry name" value="PROTEIN LAZY 1"/>
    <property type="match status" value="1"/>
</dbReference>
<protein>
    <recommendedName>
        <fullName evidence="4">LAZY1</fullName>
    </recommendedName>
</protein>
<dbReference type="AlphaFoldDB" id="A0AAP0R7Q5"/>
<feature type="compositionally biased region" description="Low complexity" evidence="1">
    <location>
        <begin position="256"/>
        <end position="267"/>
    </location>
</feature>
<feature type="region of interest" description="Disordered" evidence="1">
    <location>
        <begin position="256"/>
        <end position="332"/>
    </location>
</feature>
<gene>
    <name evidence="2" type="ORF">L1049_002803</name>
</gene>
<evidence type="ECO:0000313" key="2">
    <source>
        <dbReference type="EMBL" id="KAK9272430.1"/>
    </source>
</evidence>
<evidence type="ECO:0008006" key="4">
    <source>
        <dbReference type="Google" id="ProtNLM"/>
    </source>
</evidence>
<evidence type="ECO:0000256" key="1">
    <source>
        <dbReference type="SAM" id="MobiDB-lite"/>
    </source>
</evidence>